<comment type="caution">
    <text evidence="4">The sequence shown here is derived from an EMBL/GenBank/DDBJ whole genome shotgun (WGS) entry which is preliminary data.</text>
</comment>
<dbReference type="SUPFAM" id="SSF53955">
    <property type="entry name" value="Lysozyme-like"/>
    <property type="match status" value="1"/>
</dbReference>
<gene>
    <name evidence="4" type="ORF">F8O02_04310</name>
</gene>
<feature type="signal peptide" evidence="3">
    <location>
        <begin position="1"/>
        <end position="32"/>
    </location>
</feature>
<feature type="chain" id="PRO_5028991222" description="Lytic transglycosylase domain-containing protein" evidence="3">
    <location>
        <begin position="33"/>
        <end position="426"/>
    </location>
</feature>
<dbReference type="AlphaFoldDB" id="A0A7C8FKE9"/>
<keyword evidence="3" id="KW-0732">Signal</keyword>
<feature type="compositionally biased region" description="Low complexity" evidence="2">
    <location>
        <begin position="265"/>
        <end position="329"/>
    </location>
</feature>
<evidence type="ECO:0000256" key="2">
    <source>
        <dbReference type="SAM" id="MobiDB-lite"/>
    </source>
</evidence>
<organism evidence="4 5">
    <name type="scientific">Pseudoclavibacter caeni</name>
    <dbReference type="NCBI Taxonomy" id="908846"/>
    <lineage>
        <taxon>Bacteria</taxon>
        <taxon>Bacillati</taxon>
        <taxon>Actinomycetota</taxon>
        <taxon>Actinomycetes</taxon>
        <taxon>Micrococcales</taxon>
        <taxon>Microbacteriaceae</taxon>
        <taxon>Pseudoclavibacter</taxon>
    </lineage>
</organism>
<feature type="region of interest" description="Disordered" evidence="2">
    <location>
        <begin position="72"/>
        <end position="93"/>
    </location>
</feature>
<keyword evidence="1" id="KW-0175">Coiled coil</keyword>
<feature type="region of interest" description="Disordered" evidence="2">
    <location>
        <begin position="109"/>
        <end position="139"/>
    </location>
</feature>
<evidence type="ECO:0000313" key="4">
    <source>
        <dbReference type="EMBL" id="KAB1632249.1"/>
    </source>
</evidence>
<name>A0A7C8FKE9_9MICO</name>
<feature type="region of interest" description="Disordered" evidence="2">
    <location>
        <begin position="240"/>
        <end position="329"/>
    </location>
</feature>
<evidence type="ECO:0000256" key="3">
    <source>
        <dbReference type="SAM" id="SignalP"/>
    </source>
</evidence>
<feature type="coiled-coil region" evidence="1">
    <location>
        <begin position="173"/>
        <end position="225"/>
    </location>
</feature>
<dbReference type="Proteomes" id="UP000481339">
    <property type="component" value="Unassembled WGS sequence"/>
</dbReference>
<reference evidence="4 5" key="1">
    <citation type="submission" date="2019-09" db="EMBL/GenBank/DDBJ databases">
        <title>Phylogeny of genus Pseudoclavibacter and closely related genus.</title>
        <authorList>
            <person name="Li Y."/>
        </authorList>
    </citation>
    <scope>NUCLEOTIDE SEQUENCE [LARGE SCALE GENOMIC DNA]</scope>
    <source>
        <strain evidence="4 5">JCM 16921</strain>
    </source>
</reference>
<evidence type="ECO:0000313" key="5">
    <source>
        <dbReference type="Proteomes" id="UP000481339"/>
    </source>
</evidence>
<proteinExistence type="predicted"/>
<dbReference type="EMBL" id="WBKA01000003">
    <property type="protein sequence ID" value="KAB1632249.1"/>
    <property type="molecule type" value="Genomic_DNA"/>
</dbReference>
<dbReference type="Gene3D" id="1.10.287.1490">
    <property type="match status" value="1"/>
</dbReference>
<evidence type="ECO:0000256" key="1">
    <source>
        <dbReference type="SAM" id="Coils"/>
    </source>
</evidence>
<keyword evidence="5" id="KW-1185">Reference proteome</keyword>
<dbReference type="InterPro" id="IPR023346">
    <property type="entry name" value="Lysozyme-like_dom_sf"/>
</dbReference>
<evidence type="ECO:0008006" key="6">
    <source>
        <dbReference type="Google" id="ProtNLM"/>
    </source>
</evidence>
<feature type="compositionally biased region" description="Basic and acidic residues" evidence="2">
    <location>
        <begin position="240"/>
        <end position="250"/>
    </location>
</feature>
<accession>A0A7C8FKE9</accession>
<protein>
    <recommendedName>
        <fullName evidence="6">Lytic transglycosylase domain-containing protein</fullName>
    </recommendedName>
</protein>
<feature type="compositionally biased region" description="Low complexity" evidence="2">
    <location>
        <begin position="72"/>
        <end position="88"/>
    </location>
</feature>
<sequence>MRAETARVGRRLLGVGALCSALVLGLTQPALAVPGASFGAAAAGVAAEDAASDTQQQIDRINASLDQLEQEAASAGDAAVQAQSSADQAQRDLADSEAALTDLRQRVQTAQAEADAQRQRSGAAVQQLTRGTDGLGGEPVVQLMTSDDVSGALWRASALSQVSAQADAQVRLAAQQASELQALQDQQATVEAEHRRLSEQAASDAAQAQQSAQAADQAVADLQQRQGALLQQLADIKRTTAEQEAEERRQRQLAASISASNEPQTTSGAAQSSGSAASSAPAASAPASSAPATSRPSSSPSSAPSSSAGSSSRSSTPSSSSSSGDNSPAAAQAYAQSRLNAMGQGGQFVCLVNLWNRESGWRWNASNRSSGAYGIPQSLPGSKMASAGADWRTNARTQVDWGLSYITGRYGTPCGAWQHSQTSGWY</sequence>
<dbReference type="OrthoDB" id="9766277at2"/>
<dbReference type="RefSeq" id="WP_158036027.1">
    <property type="nucleotide sequence ID" value="NZ_BAAAZV010000017.1"/>
</dbReference>